<accession>A0A8S5R850</accession>
<name>A0A8S5R850_9VIRU</name>
<dbReference type="EMBL" id="BK015829">
    <property type="protein sequence ID" value="DAE27164.1"/>
    <property type="molecule type" value="Genomic_DNA"/>
</dbReference>
<proteinExistence type="predicted"/>
<evidence type="ECO:0000313" key="1">
    <source>
        <dbReference type="EMBL" id="DAE27164.1"/>
    </source>
</evidence>
<sequence>MLIDKHLDSYIYKFKIKMLPPTTQEDIDRRDNMSTKITIVSDIMNLLSDLPNESAKLDILKKLLSGVISDGEILQILSE</sequence>
<protein>
    <submittedName>
        <fullName evidence="1">Membrane-anchored junction protein</fullName>
    </submittedName>
</protein>
<organism evidence="1">
    <name type="scientific">virus sp. ctnRj46</name>
    <dbReference type="NCBI Taxonomy" id="2826814"/>
    <lineage>
        <taxon>Viruses</taxon>
    </lineage>
</organism>
<reference evidence="1" key="1">
    <citation type="journal article" date="2021" name="Proc. Natl. Acad. Sci. U.S.A.">
        <title>A Catalog of Tens of Thousands of Viruses from Human Metagenomes Reveals Hidden Associations with Chronic Diseases.</title>
        <authorList>
            <person name="Tisza M.J."/>
            <person name="Buck C.B."/>
        </authorList>
    </citation>
    <scope>NUCLEOTIDE SEQUENCE</scope>
    <source>
        <strain evidence="1">CtnRj46</strain>
    </source>
</reference>